<dbReference type="Pfam" id="PF13847">
    <property type="entry name" value="Methyltransf_31"/>
    <property type="match status" value="1"/>
</dbReference>
<dbReference type="EMBL" id="LN483071">
    <property type="protein sequence ID" value="CEA09131.1"/>
    <property type="molecule type" value="Genomic_DNA"/>
</dbReference>
<dbReference type="InterPro" id="IPR029063">
    <property type="entry name" value="SAM-dependent_MTases_sf"/>
</dbReference>
<evidence type="ECO:0000259" key="1">
    <source>
        <dbReference type="Pfam" id="PF13847"/>
    </source>
</evidence>
<dbReference type="InterPro" id="IPR025714">
    <property type="entry name" value="Methyltranfer_dom"/>
</dbReference>
<dbReference type="CDD" id="cd02440">
    <property type="entry name" value="AdoMet_MTases"/>
    <property type="match status" value="1"/>
</dbReference>
<keyword evidence="2" id="KW-0808">Transferase</keyword>
<accession>A0A078MWE3</accession>
<protein>
    <submittedName>
        <fullName evidence="2">Demethylmenaquinone methyltransferase</fullName>
    </submittedName>
</protein>
<sequence>MPQETYSHGHHESVVRTHAGRTAEDSAAYLLPRLSPGMDLLDVGCGPGSITLGLAAAVAPGLATGLDASEEVVGLAALAAAERGVENVRFRAGDVYELPWPDASFDVVHAHQVLHHLADPVAALREMRRVTRPGGLVAVREADFAAMSWYPQLPELEEWMDLYQRIARGNGAEPDGGRRLLGWALEAGFTDVDPSASSWLYATPERRREHGGSWAERVLHSAFAEQALERGLADRPALERISAGWRRWAEDPAGWFLMPSAEILARA</sequence>
<dbReference type="PATRIC" id="fig|1461584.3.peg.2470"/>
<reference evidence="2" key="1">
    <citation type="submission" date="2014-07" db="EMBL/GenBank/DDBJ databases">
        <authorList>
            <person name="Urmite Genomes Urmite Genomes"/>
        </authorList>
    </citation>
    <scope>NUCLEOTIDE SEQUENCE</scope>
    <source>
        <strain evidence="2">11W110_air</strain>
    </source>
</reference>
<gene>
    <name evidence="2" type="primary">ubiE_3</name>
    <name evidence="2" type="ORF">BN1051_02495</name>
</gene>
<organism evidence="2">
    <name type="scientific">Arthrobacter saudimassiliensis</name>
    <dbReference type="NCBI Taxonomy" id="1461584"/>
    <lineage>
        <taxon>Bacteria</taxon>
        <taxon>Bacillati</taxon>
        <taxon>Actinomycetota</taxon>
        <taxon>Actinomycetes</taxon>
        <taxon>Micrococcales</taxon>
        <taxon>Micrococcaceae</taxon>
        <taxon>Arthrobacter</taxon>
    </lineage>
</organism>
<dbReference type="GO" id="GO:0032259">
    <property type="term" value="P:methylation"/>
    <property type="evidence" value="ECO:0007669"/>
    <property type="project" value="UniProtKB-KW"/>
</dbReference>
<keyword evidence="2" id="KW-0489">Methyltransferase</keyword>
<evidence type="ECO:0000313" key="2">
    <source>
        <dbReference type="EMBL" id="CEA09131.1"/>
    </source>
</evidence>
<dbReference type="PANTHER" id="PTHR42912:SF93">
    <property type="entry name" value="N6-ADENOSINE-METHYLTRANSFERASE TMT1A"/>
    <property type="match status" value="1"/>
</dbReference>
<dbReference type="GO" id="GO:0008168">
    <property type="term" value="F:methyltransferase activity"/>
    <property type="evidence" value="ECO:0007669"/>
    <property type="project" value="UniProtKB-KW"/>
</dbReference>
<name>A0A078MWE3_9MICC</name>
<dbReference type="PANTHER" id="PTHR42912">
    <property type="entry name" value="METHYLTRANSFERASE"/>
    <property type="match status" value="1"/>
</dbReference>
<dbReference type="Gene3D" id="3.40.50.150">
    <property type="entry name" value="Vaccinia Virus protein VP39"/>
    <property type="match status" value="1"/>
</dbReference>
<dbReference type="AlphaFoldDB" id="A0A078MWE3"/>
<dbReference type="InterPro" id="IPR050508">
    <property type="entry name" value="Methyltransf_Superfamily"/>
</dbReference>
<feature type="domain" description="Methyltransferase" evidence="1">
    <location>
        <begin position="35"/>
        <end position="168"/>
    </location>
</feature>
<proteinExistence type="predicted"/>
<dbReference type="SUPFAM" id="SSF53335">
    <property type="entry name" value="S-adenosyl-L-methionine-dependent methyltransferases"/>
    <property type="match status" value="1"/>
</dbReference>